<evidence type="ECO:0000256" key="4">
    <source>
        <dbReference type="ARBA" id="ARBA00023136"/>
    </source>
</evidence>
<dbReference type="InterPro" id="IPR033985">
    <property type="entry name" value="SusD-like_N"/>
</dbReference>
<dbReference type="InterPro" id="IPR012944">
    <property type="entry name" value="SusD_RagB_dom"/>
</dbReference>
<dbReference type="AlphaFoldDB" id="A0A5C1I4Q0"/>
<reference evidence="9" key="1">
    <citation type="submission" date="2019-08" db="EMBL/GenBank/DDBJ databases">
        <title>Comparative genome analysis confer to the adaptation heavy metal polluted environment.</title>
        <authorList>
            <person name="Li Y."/>
        </authorList>
    </citation>
    <scope>NUCLEOTIDE SEQUENCE [LARGE SCALE GENOMIC DNA]</scope>
    <source>
        <strain evidence="9">P1</strain>
    </source>
</reference>
<feature type="domain" description="RagB/SusD" evidence="7">
    <location>
        <begin position="343"/>
        <end position="457"/>
    </location>
</feature>
<evidence type="ECO:0000313" key="9">
    <source>
        <dbReference type="EMBL" id="QEM12368.1"/>
    </source>
</evidence>
<dbReference type="KEGG" id="mrub:DEO27_020890"/>
<evidence type="ECO:0000256" key="6">
    <source>
        <dbReference type="SAM" id="SignalP"/>
    </source>
</evidence>
<dbReference type="EMBL" id="CP043450">
    <property type="protein sequence ID" value="QEM12368.1"/>
    <property type="molecule type" value="Genomic_DNA"/>
</dbReference>
<dbReference type="OrthoDB" id="653598at2"/>
<protein>
    <submittedName>
        <fullName evidence="9">RagB/SusD family nutrient uptake outer membrane protein</fullName>
    </submittedName>
</protein>
<dbReference type="InterPro" id="IPR011990">
    <property type="entry name" value="TPR-like_helical_dom_sf"/>
</dbReference>
<comment type="subcellular location">
    <subcellularLocation>
        <location evidence="1">Cell outer membrane</location>
    </subcellularLocation>
</comment>
<accession>A0A5C1I4Q0</accession>
<feature type="signal peptide" evidence="6">
    <location>
        <begin position="1"/>
        <end position="24"/>
    </location>
</feature>
<name>A0A5C1I4Q0_9SPHI</name>
<comment type="similarity">
    <text evidence="2">Belongs to the SusD family.</text>
</comment>
<keyword evidence="4" id="KW-0472">Membrane</keyword>
<evidence type="ECO:0000256" key="5">
    <source>
        <dbReference type="ARBA" id="ARBA00023237"/>
    </source>
</evidence>
<dbReference type="GO" id="GO:0009279">
    <property type="term" value="C:cell outer membrane"/>
    <property type="evidence" value="ECO:0007669"/>
    <property type="project" value="UniProtKB-SubCell"/>
</dbReference>
<evidence type="ECO:0000313" key="10">
    <source>
        <dbReference type="Proteomes" id="UP000251402"/>
    </source>
</evidence>
<evidence type="ECO:0000256" key="1">
    <source>
        <dbReference type="ARBA" id="ARBA00004442"/>
    </source>
</evidence>
<evidence type="ECO:0000259" key="8">
    <source>
        <dbReference type="Pfam" id="PF14322"/>
    </source>
</evidence>
<keyword evidence="3 6" id="KW-0732">Signal</keyword>
<evidence type="ECO:0000256" key="3">
    <source>
        <dbReference type="ARBA" id="ARBA00022729"/>
    </source>
</evidence>
<dbReference type="Pfam" id="PF14322">
    <property type="entry name" value="SusD-like_3"/>
    <property type="match status" value="1"/>
</dbReference>
<feature type="domain" description="SusD-like N-terminal" evidence="8">
    <location>
        <begin position="39"/>
        <end position="238"/>
    </location>
</feature>
<dbReference type="Proteomes" id="UP000251402">
    <property type="component" value="Chromosome"/>
</dbReference>
<evidence type="ECO:0000259" key="7">
    <source>
        <dbReference type="Pfam" id="PF07980"/>
    </source>
</evidence>
<dbReference type="SUPFAM" id="SSF48452">
    <property type="entry name" value="TPR-like"/>
    <property type="match status" value="1"/>
</dbReference>
<feature type="chain" id="PRO_5022883442" evidence="6">
    <location>
        <begin position="25"/>
        <end position="463"/>
    </location>
</feature>
<proteinExistence type="inferred from homology"/>
<dbReference type="Gene3D" id="1.25.40.390">
    <property type="match status" value="1"/>
</dbReference>
<dbReference type="Pfam" id="PF07980">
    <property type="entry name" value="SusD_RagB"/>
    <property type="match status" value="1"/>
</dbReference>
<evidence type="ECO:0000256" key="2">
    <source>
        <dbReference type="ARBA" id="ARBA00006275"/>
    </source>
</evidence>
<keyword evidence="10" id="KW-1185">Reference proteome</keyword>
<organism evidence="9 10">
    <name type="scientific">Mucilaginibacter rubeus</name>
    <dbReference type="NCBI Taxonomy" id="2027860"/>
    <lineage>
        <taxon>Bacteria</taxon>
        <taxon>Pseudomonadati</taxon>
        <taxon>Bacteroidota</taxon>
        <taxon>Sphingobacteriia</taxon>
        <taxon>Sphingobacteriales</taxon>
        <taxon>Sphingobacteriaceae</taxon>
        <taxon>Mucilaginibacter</taxon>
    </lineage>
</organism>
<keyword evidence="5" id="KW-0998">Cell outer membrane</keyword>
<gene>
    <name evidence="9" type="ORF">DEO27_020890</name>
</gene>
<sequence length="463" mass="51374">MIMKTLIKLTAVRVCLMLFPPIMAFYDGCKKQDELLNARPDAALNVPSTLADVQSLLANEDIFNRNYATLGELATDDYYVTDGFYANMSSTEQNAYLWAKSLYPAGAYVDAWSVPYQAIYYANQVQQILATVPRKAGDEAAFNQAKGNALFFRAMAYFDLVQTFALPYDAATAASEPGVPLRPGTDLTVKAPRASQQACYAQVLSDLDLALQLLQSASSSPTQPNKAAAYGMTARVNLCMGRYDEALKNATASLAVYNKLQDFNALDPSAYPVFPNYSPEELFHASLSGYYNLYSYADTTLLRSFDGPNDLRKAIFFYKDGDGLYEFNSQYGKHGSVTTGISTAEMYLTKAECEARAGSTAQALSDLNTLLVTRWKKGTFVPYSAKNAADALTLILQERRKELVMTGVRWYDLRRLNQEAARAVTLIRDLNGEQFTLPPKDPRYAMPIPDTEIQLNPIPQNQR</sequence>